<keyword evidence="6 9" id="KW-1133">Transmembrane helix</keyword>
<comment type="function">
    <text evidence="8">Involved in formation of the rod shape of the cell. May also contribute to regulation of formation of penicillin-binding proteins.</text>
</comment>
<evidence type="ECO:0000313" key="11">
    <source>
        <dbReference type="Proteomes" id="UP000838100"/>
    </source>
</evidence>
<dbReference type="PANTHER" id="PTHR37484">
    <property type="entry name" value="ROD SHAPE-DETERMINING PROTEIN MRED"/>
    <property type="match status" value="1"/>
</dbReference>
<dbReference type="EMBL" id="CAKLPX010000001">
    <property type="protein sequence ID" value="CAH0991067.1"/>
    <property type="molecule type" value="Genomic_DNA"/>
</dbReference>
<evidence type="ECO:0000256" key="4">
    <source>
        <dbReference type="ARBA" id="ARBA00022692"/>
    </source>
</evidence>
<evidence type="ECO:0000256" key="3">
    <source>
        <dbReference type="ARBA" id="ARBA00022475"/>
    </source>
</evidence>
<evidence type="ECO:0000256" key="7">
    <source>
        <dbReference type="ARBA" id="ARBA00023136"/>
    </source>
</evidence>
<organism evidence="10 11">
    <name type="scientific">Sinobacterium norvegicum</name>
    <dbReference type="NCBI Taxonomy" id="1641715"/>
    <lineage>
        <taxon>Bacteria</taxon>
        <taxon>Pseudomonadati</taxon>
        <taxon>Pseudomonadota</taxon>
        <taxon>Gammaproteobacteria</taxon>
        <taxon>Cellvibrionales</taxon>
        <taxon>Spongiibacteraceae</taxon>
        <taxon>Sinobacterium</taxon>
    </lineage>
</organism>
<comment type="subcellular location">
    <subcellularLocation>
        <location evidence="8">Cell inner membrane</location>
    </subcellularLocation>
    <subcellularLocation>
        <location evidence="1">Cell membrane</location>
        <topology evidence="1">Multi-pass membrane protein</topology>
    </subcellularLocation>
</comment>
<evidence type="ECO:0000256" key="6">
    <source>
        <dbReference type="ARBA" id="ARBA00022989"/>
    </source>
</evidence>
<proteinExistence type="inferred from homology"/>
<feature type="transmembrane region" description="Helical" evidence="9">
    <location>
        <begin position="36"/>
        <end position="59"/>
    </location>
</feature>
<comment type="caution">
    <text evidence="10">The sequence shown here is derived from an EMBL/GenBank/DDBJ whole genome shotgun (WGS) entry which is preliminary data.</text>
</comment>
<dbReference type="NCBIfam" id="TIGR03426">
    <property type="entry name" value="shape_MreD"/>
    <property type="match status" value="1"/>
</dbReference>
<dbReference type="Pfam" id="PF04093">
    <property type="entry name" value="MreD"/>
    <property type="match status" value="1"/>
</dbReference>
<accession>A0ABM9ACY8</accession>
<name>A0ABM9ACY8_9GAMM</name>
<evidence type="ECO:0000256" key="1">
    <source>
        <dbReference type="ARBA" id="ARBA00004651"/>
    </source>
</evidence>
<evidence type="ECO:0000256" key="5">
    <source>
        <dbReference type="ARBA" id="ARBA00022960"/>
    </source>
</evidence>
<keyword evidence="3 8" id="KW-1003">Cell membrane</keyword>
<feature type="transmembrane region" description="Helical" evidence="9">
    <location>
        <begin position="102"/>
        <end position="119"/>
    </location>
</feature>
<dbReference type="PIRSF" id="PIRSF018472">
    <property type="entry name" value="MreD_proteobac"/>
    <property type="match status" value="1"/>
</dbReference>
<dbReference type="InterPro" id="IPR007227">
    <property type="entry name" value="Cell_shape_determining_MreD"/>
</dbReference>
<dbReference type="PANTHER" id="PTHR37484:SF1">
    <property type="entry name" value="ROD SHAPE-DETERMINING PROTEIN MRED"/>
    <property type="match status" value="1"/>
</dbReference>
<keyword evidence="4 9" id="KW-0812">Transmembrane</keyword>
<evidence type="ECO:0000256" key="8">
    <source>
        <dbReference type="PIRNR" id="PIRNR018472"/>
    </source>
</evidence>
<feature type="transmembrane region" description="Helical" evidence="9">
    <location>
        <begin position="131"/>
        <end position="150"/>
    </location>
</feature>
<comment type="similarity">
    <text evidence="2 8">Belongs to the MreD family.</text>
</comment>
<feature type="transmembrane region" description="Helical" evidence="9">
    <location>
        <begin position="71"/>
        <end position="90"/>
    </location>
</feature>
<feature type="transmembrane region" description="Helical" evidence="9">
    <location>
        <begin position="6"/>
        <end position="24"/>
    </location>
</feature>
<protein>
    <recommendedName>
        <fullName evidence="8">Rod shape-determining protein MreD</fullName>
    </recommendedName>
</protein>
<dbReference type="InterPro" id="IPR026034">
    <property type="entry name" value="MreD_proteobac"/>
</dbReference>
<keyword evidence="8" id="KW-0997">Cell inner membrane</keyword>
<keyword evidence="11" id="KW-1185">Reference proteome</keyword>
<gene>
    <name evidence="10" type="primary">mreD</name>
    <name evidence="10" type="ORF">SIN8267_01168</name>
</gene>
<dbReference type="RefSeq" id="WP_237443728.1">
    <property type="nucleotide sequence ID" value="NZ_CAKLPX010000001.1"/>
</dbReference>
<dbReference type="Proteomes" id="UP000838100">
    <property type="component" value="Unassembled WGS sequence"/>
</dbReference>
<evidence type="ECO:0000256" key="9">
    <source>
        <dbReference type="SAM" id="Phobius"/>
    </source>
</evidence>
<evidence type="ECO:0000256" key="2">
    <source>
        <dbReference type="ARBA" id="ARBA00007776"/>
    </source>
</evidence>
<evidence type="ECO:0000313" key="10">
    <source>
        <dbReference type="EMBL" id="CAH0991067.1"/>
    </source>
</evidence>
<sequence length="160" mass="18411">MIEAQGRWVIYGSFAIAFLLAVVPMPHWLVFARPEWLVMFLIYWVMALPHRVGVGTAFILGLLLDGLRGEIMGQNALALVVVSYICLNVYQRMRNFSLWQQAMLVFILVGLSAMIGRWVQSFGSSHPPSLHFLISAFCSAIIWPWFMVFMRATRRRFRVT</sequence>
<reference evidence="10" key="1">
    <citation type="submission" date="2021-12" db="EMBL/GenBank/DDBJ databases">
        <authorList>
            <person name="Rodrigo-Torres L."/>
            <person name="Arahal R. D."/>
            <person name="Lucena T."/>
        </authorList>
    </citation>
    <scope>NUCLEOTIDE SEQUENCE</scope>
    <source>
        <strain evidence="10">CECT 8267</strain>
    </source>
</reference>
<keyword evidence="5 8" id="KW-0133">Cell shape</keyword>
<keyword evidence="7 8" id="KW-0472">Membrane</keyword>